<keyword evidence="15" id="KW-1015">Disulfide bond</keyword>
<evidence type="ECO:0000256" key="14">
    <source>
        <dbReference type="ARBA" id="ARBA00023136"/>
    </source>
</evidence>
<feature type="domain" description="Ig-like" evidence="24">
    <location>
        <begin position="523"/>
        <end position="615"/>
    </location>
</feature>
<dbReference type="InterPro" id="IPR015621">
    <property type="entry name" value="IL-1_rcpt_fam"/>
</dbReference>
<evidence type="ECO:0000256" key="2">
    <source>
        <dbReference type="ARBA" id="ARBA00004613"/>
    </source>
</evidence>
<dbReference type="GO" id="GO:0002113">
    <property type="term" value="F:interleukin-33 binding"/>
    <property type="evidence" value="ECO:0007669"/>
    <property type="project" value="TreeGrafter"/>
</dbReference>
<evidence type="ECO:0000256" key="16">
    <source>
        <dbReference type="ARBA" id="ARBA00023170"/>
    </source>
</evidence>
<feature type="transmembrane region" description="Helical" evidence="22">
    <location>
        <begin position="635"/>
        <end position="656"/>
    </location>
</feature>
<dbReference type="GO" id="GO:0009986">
    <property type="term" value="C:cell surface"/>
    <property type="evidence" value="ECO:0007669"/>
    <property type="project" value="UniProtKB-ARBA"/>
</dbReference>
<evidence type="ECO:0000256" key="11">
    <source>
        <dbReference type="ARBA" id="ARBA00022843"/>
    </source>
</evidence>
<dbReference type="SUPFAM" id="SSF48726">
    <property type="entry name" value="Immunoglobulin"/>
    <property type="match status" value="4"/>
</dbReference>
<dbReference type="AlphaFoldDB" id="A0A091E0A7"/>
<evidence type="ECO:0000256" key="7">
    <source>
        <dbReference type="ARBA" id="ARBA00022692"/>
    </source>
</evidence>
<dbReference type="Gene3D" id="3.40.50.10140">
    <property type="entry name" value="Toll/interleukin-1 receptor homology (TIR) domain"/>
    <property type="match status" value="2"/>
</dbReference>
<keyword evidence="11" id="KW-0832">Ubl conjugation</keyword>
<dbReference type="PRINTS" id="PR01536">
    <property type="entry name" value="INTRLKN1R12F"/>
</dbReference>
<keyword evidence="17" id="KW-0325">Glycoprotein</keyword>
<dbReference type="CDD" id="cd05757">
    <property type="entry name" value="Ig2_IL1R-like"/>
    <property type="match status" value="1"/>
</dbReference>
<feature type="domain" description="TIR" evidence="23">
    <location>
        <begin position="370"/>
        <end position="514"/>
    </location>
</feature>
<protein>
    <recommendedName>
        <fullName evidence="21">Interleukin-1 receptor-like 1</fullName>
    </recommendedName>
</protein>
<keyword evidence="12 22" id="KW-1133">Transmembrane helix</keyword>
<keyword evidence="13" id="KW-0520">NAD</keyword>
<evidence type="ECO:0000256" key="18">
    <source>
        <dbReference type="ARBA" id="ARBA00023319"/>
    </source>
</evidence>
<dbReference type="InterPro" id="IPR035897">
    <property type="entry name" value="Toll_tir_struct_dom_sf"/>
</dbReference>
<reference evidence="25 26" key="1">
    <citation type="submission" date="2013-11" db="EMBL/GenBank/DDBJ databases">
        <title>The Damaraland mole rat (Fukomys damarensis) genome and evolution of African mole rats.</title>
        <authorList>
            <person name="Gladyshev V.N."/>
            <person name="Fang X."/>
        </authorList>
    </citation>
    <scope>NUCLEOTIDE SEQUENCE [LARGE SCALE GENOMIC DNA]</scope>
    <source>
        <tissue evidence="25">Liver</tissue>
    </source>
</reference>
<dbReference type="SMART" id="SM00255">
    <property type="entry name" value="TIR"/>
    <property type="match status" value="2"/>
</dbReference>
<evidence type="ECO:0000256" key="12">
    <source>
        <dbReference type="ARBA" id="ARBA00022989"/>
    </source>
</evidence>
<comment type="subcellular location">
    <subcellularLocation>
        <location evidence="1">Cell membrane</location>
        <topology evidence="1">Single-pass type I membrane protein</topology>
    </subcellularLocation>
    <subcellularLocation>
        <location evidence="2">Secreted</location>
    </subcellularLocation>
</comment>
<evidence type="ECO:0000256" key="19">
    <source>
        <dbReference type="ARBA" id="ARBA00053357"/>
    </source>
</evidence>
<evidence type="ECO:0000256" key="3">
    <source>
        <dbReference type="ARBA" id="ARBA00009752"/>
    </source>
</evidence>
<dbReference type="PROSITE" id="PS50835">
    <property type="entry name" value="IG_LIKE"/>
    <property type="match status" value="4"/>
</dbReference>
<dbReference type="GO" id="GO:0005576">
    <property type="term" value="C:extracellular region"/>
    <property type="evidence" value="ECO:0007669"/>
    <property type="project" value="UniProtKB-SubCell"/>
</dbReference>
<dbReference type="FunFam" id="3.40.50.10140:FF:000002">
    <property type="entry name" value="Interleukin 1 receptor accessory protein"/>
    <property type="match status" value="1"/>
</dbReference>
<dbReference type="InterPro" id="IPR004074">
    <property type="entry name" value="IL-1_rcpt_I/II-typ"/>
</dbReference>
<dbReference type="FunFam" id="2.60.40.10:FF:000188">
    <property type="entry name" value="Interleukin-1 receptor accessory protein-like 1"/>
    <property type="match status" value="1"/>
</dbReference>
<dbReference type="PANTHER" id="PTHR11890">
    <property type="entry name" value="INTERLEUKIN-1 RECEPTOR FAMILY MEMBER"/>
    <property type="match status" value="1"/>
</dbReference>
<dbReference type="SMART" id="SM00409">
    <property type="entry name" value="IG"/>
    <property type="match status" value="4"/>
</dbReference>
<dbReference type="FunFam" id="2.60.40.10:FF:001471">
    <property type="entry name" value="interleukin-1 receptor-like 1 isoform X3"/>
    <property type="match status" value="1"/>
</dbReference>
<keyword evidence="5" id="KW-1017">Isopeptide bond</keyword>
<keyword evidence="18" id="KW-0393">Immunoglobulin domain</keyword>
<feature type="domain" description="Ig-like" evidence="24">
    <location>
        <begin position="109"/>
        <end position="192"/>
    </location>
</feature>
<dbReference type="SUPFAM" id="SSF52200">
    <property type="entry name" value="Toll/Interleukin receptor TIR domain"/>
    <property type="match status" value="2"/>
</dbReference>
<evidence type="ECO:0000259" key="23">
    <source>
        <dbReference type="PROSITE" id="PS50104"/>
    </source>
</evidence>
<dbReference type="EMBL" id="KN120738">
    <property type="protein sequence ID" value="KFO37784.1"/>
    <property type="molecule type" value="Genomic_DNA"/>
</dbReference>
<dbReference type="STRING" id="885580.ENSFDAP00000007985"/>
<dbReference type="SMART" id="SM00408">
    <property type="entry name" value="IGc2"/>
    <property type="match status" value="3"/>
</dbReference>
<dbReference type="PANTHER" id="PTHR11890:SF7">
    <property type="entry name" value="INTERLEUKIN-1 RECEPTOR-LIKE 1"/>
    <property type="match status" value="1"/>
</dbReference>
<keyword evidence="14 22" id="KW-0472">Membrane</keyword>
<evidence type="ECO:0000256" key="9">
    <source>
        <dbReference type="ARBA" id="ARBA00022737"/>
    </source>
</evidence>
<proteinExistence type="inferred from homology"/>
<dbReference type="GO" id="GO:0004908">
    <property type="term" value="F:interleukin-1 receptor activity"/>
    <property type="evidence" value="ECO:0007669"/>
    <property type="project" value="InterPro"/>
</dbReference>
<keyword evidence="16 25" id="KW-0675">Receptor</keyword>
<dbReference type="Gene3D" id="2.60.40.10">
    <property type="entry name" value="Immunoglobulins"/>
    <property type="match status" value="4"/>
</dbReference>
<keyword evidence="26" id="KW-1185">Reference proteome</keyword>
<dbReference type="InterPro" id="IPR007110">
    <property type="entry name" value="Ig-like_dom"/>
</dbReference>
<dbReference type="Pfam" id="PF01582">
    <property type="entry name" value="TIR"/>
    <property type="match status" value="2"/>
</dbReference>
<evidence type="ECO:0000256" key="15">
    <source>
        <dbReference type="ARBA" id="ARBA00023157"/>
    </source>
</evidence>
<gene>
    <name evidence="25" type="ORF">H920_00818</name>
</gene>
<keyword evidence="6" id="KW-0964">Secreted</keyword>
<dbReference type="PROSITE" id="PS50104">
    <property type="entry name" value="TIR"/>
    <property type="match status" value="2"/>
</dbReference>
<keyword evidence="4" id="KW-1003">Cell membrane</keyword>
<name>A0A091E0A7_FUKDA</name>
<evidence type="ECO:0000256" key="17">
    <source>
        <dbReference type="ARBA" id="ARBA00023180"/>
    </source>
</evidence>
<evidence type="ECO:0000256" key="5">
    <source>
        <dbReference type="ARBA" id="ARBA00022499"/>
    </source>
</evidence>
<comment type="function">
    <text evidence="19">Inhibits IL-33 signaling.</text>
</comment>
<keyword evidence="7 22" id="KW-0812">Transmembrane</keyword>
<dbReference type="FunFam" id="2.60.40.10:FF:000284">
    <property type="entry name" value="interleukin-1 receptor accessory protein-like 1"/>
    <property type="match status" value="1"/>
</dbReference>
<evidence type="ECO:0000256" key="21">
    <source>
        <dbReference type="ARBA" id="ARBA00069773"/>
    </source>
</evidence>
<keyword evidence="8" id="KW-0732">Signal</keyword>
<dbReference type="InterPro" id="IPR000157">
    <property type="entry name" value="TIR_dom"/>
</dbReference>
<evidence type="ECO:0000256" key="13">
    <source>
        <dbReference type="ARBA" id="ARBA00023027"/>
    </source>
</evidence>
<accession>A0A091E0A7</accession>
<feature type="domain" description="Ig-like" evidence="24">
    <location>
        <begin position="8"/>
        <end position="98"/>
    </location>
</feature>
<sequence>MLVTLIVPMYFIAAKGKSSWGQENEALLVRCPKQGGSRYPVDWYYLKTNESIPTQKRNRVFASGEWLKFLPAKVVDSGVYTCVIRSPTWNKIGYINITIYKRPTDCHIPDYLMYSTASGSGRNSRIYCPTIDLYNWTAPLKWFKNCKALQGSRYRTHRSYLFIDNVGRVDEGDYTCKFTHTENGISYNVTATRSFTVKDKPGVSVFPVIVTPSCNETKEVEIGKKVLITCMACFGTGLQSFTAVLWQVNQSNVKDLGITRIQEEQEQSQSSSNDTTCLNTVLRISEVKEEDLSLKYDCLARNLHGVVRHTTRLIEKKPIGHQNVYYIAAGCSFLLMLINVMVIILKVFWIDLILLWRDLARPYKMRNDGKLYDAYVIYPRDHTCGSEGPNSLEYFVHQILPDVLENKCGYNLCLYGRDLLPGEDVATAVEASIQKSRRHLFILTPHVSHSKEFIYEQEDCEKISKSNLSYLKPILKKAEFKDQGYYSCVFSLLRNGKLYNITDTLNITILRERSDVIPVVLGPQLTRIEVELGEDVELNCSALLNKNDYLYWNFQKEEGLHLNVHQDNKIPPWTAEGKTYASKILRIQKVTESNLNFLYNCTVVNAGTTDTKSFILLRKVDTADIPGHVFTGGMIAAIVVSVAVLCLGVVCVIYRVDLALCYRRWMGRDETLTDGKAYDAFVSYLREYRPEHGEEYTFAVETLPMALEKHFGYKLCIFERDVLPGGAVVDEIHSLIKKSRRLIIVLSKSYMSNEVRYELESGLHEALVERKIKIILIQLAPVSDFTFLPQSLKLLKSRTVLQWKAEESLSSHNSRFWKNLLYLMPAKVIKPDKGGAEGLPVLAEVS</sequence>
<dbReference type="eggNOG" id="ENOG502QUAC">
    <property type="taxonomic scope" value="Eukaryota"/>
</dbReference>
<feature type="domain" description="TIR" evidence="23">
    <location>
        <begin position="676"/>
        <end position="824"/>
    </location>
</feature>
<dbReference type="GO" id="GO:0016787">
    <property type="term" value="F:hydrolase activity"/>
    <property type="evidence" value="ECO:0007669"/>
    <property type="project" value="UniProtKB-KW"/>
</dbReference>
<dbReference type="GO" id="GO:0005886">
    <property type="term" value="C:plasma membrane"/>
    <property type="evidence" value="ECO:0007669"/>
    <property type="project" value="UniProtKB-SubCell"/>
</dbReference>
<evidence type="ECO:0000256" key="1">
    <source>
        <dbReference type="ARBA" id="ARBA00004251"/>
    </source>
</evidence>
<dbReference type="PRINTS" id="PR01537">
    <property type="entry name" value="INTRLKN1R1F"/>
</dbReference>
<feature type="domain" description="Ig-like" evidence="24">
    <location>
        <begin position="201"/>
        <end position="314"/>
    </location>
</feature>
<feature type="transmembrane region" description="Helical" evidence="22">
    <location>
        <begin position="324"/>
        <end position="356"/>
    </location>
</feature>
<keyword evidence="10" id="KW-0378">Hydrolase</keyword>
<dbReference type="InterPro" id="IPR003599">
    <property type="entry name" value="Ig_sub"/>
</dbReference>
<comment type="function">
    <text evidence="20">Receptor for interleukin-33 (IL-33) which plays crucial roles in innate and adaptive immunity, contributing to tissue homeostasis and responses to environmental stresses together with coreceptor IL1RAP. Its stimulation recruits MYD88, IRAK1, IRAK4, and TRAF6, followed by phosphorylation of MAPK3/ERK1 and/or MAPK1/ERK2, MAPK14, and MAPK8. Possibly involved in helper T-cell function. Upon tissue injury, induces UCP2-dependent mitochondrial rewiring that attenuates the generation of reactive oxygen species and preserves the integrity of Krebs cycle required for persistent production of itaconate and subsequent GATA3-dependent differentiation of inflammation-resolving alternatively activated macrophages.</text>
</comment>
<evidence type="ECO:0000313" key="25">
    <source>
        <dbReference type="EMBL" id="KFO37784.1"/>
    </source>
</evidence>
<dbReference type="InterPro" id="IPR003598">
    <property type="entry name" value="Ig_sub2"/>
</dbReference>
<organism evidence="25 26">
    <name type="scientific">Fukomys damarensis</name>
    <name type="common">Damaraland mole rat</name>
    <name type="synonym">Cryptomys damarensis</name>
    <dbReference type="NCBI Taxonomy" id="885580"/>
    <lineage>
        <taxon>Eukaryota</taxon>
        <taxon>Metazoa</taxon>
        <taxon>Chordata</taxon>
        <taxon>Craniata</taxon>
        <taxon>Vertebrata</taxon>
        <taxon>Euteleostomi</taxon>
        <taxon>Mammalia</taxon>
        <taxon>Eutheria</taxon>
        <taxon>Euarchontoglires</taxon>
        <taxon>Glires</taxon>
        <taxon>Rodentia</taxon>
        <taxon>Hystricomorpha</taxon>
        <taxon>Bathyergidae</taxon>
        <taxon>Fukomys</taxon>
    </lineage>
</organism>
<evidence type="ECO:0000313" key="26">
    <source>
        <dbReference type="Proteomes" id="UP000028990"/>
    </source>
</evidence>
<evidence type="ECO:0000256" key="6">
    <source>
        <dbReference type="ARBA" id="ARBA00022525"/>
    </source>
</evidence>
<dbReference type="Proteomes" id="UP000028990">
    <property type="component" value="Unassembled WGS sequence"/>
</dbReference>
<comment type="similarity">
    <text evidence="3">Belongs to the interleukin-1 receptor family.</text>
</comment>
<evidence type="ECO:0000256" key="22">
    <source>
        <dbReference type="SAM" id="Phobius"/>
    </source>
</evidence>
<keyword evidence="9" id="KW-0677">Repeat</keyword>
<evidence type="ECO:0000256" key="10">
    <source>
        <dbReference type="ARBA" id="ARBA00022801"/>
    </source>
</evidence>
<evidence type="ECO:0000256" key="8">
    <source>
        <dbReference type="ARBA" id="ARBA00022729"/>
    </source>
</evidence>
<evidence type="ECO:0000256" key="4">
    <source>
        <dbReference type="ARBA" id="ARBA00022475"/>
    </source>
</evidence>
<dbReference type="InterPro" id="IPR013783">
    <property type="entry name" value="Ig-like_fold"/>
</dbReference>
<dbReference type="FunFam" id="2.60.40.10:FF:001410">
    <property type="entry name" value="Interleukin 18 receptor 1"/>
    <property type="match status" value="1"/>
</dbReference>
<evidence type="ECO:0000259" key="24">
    <source>
        <dbReference type="PROSITE" id="PS50835"/>
    </source>
</evidence>
<evidence type="ECO:0000256" key="20">
    <source>
        <dbReference type="ARBA" id="ARBA00053718"/>
    </source>
</evidence>
<dbReference type="InterPro" id="IPR036179">
    <property type="entry name" value="Ig-like_dom_sf"/>
</dbReference>